<evidence type="ECO:0000256" key="10">
    <source>
        <dbReference type="ARBA" id="ARBA00022729"/>
    </source>
</evidence>
<dbReference type="AlphaFoldDB" id="A0A9P6YED1"/>
<evidence type="ECO:0000259" key="23">
    <source>
        <dbReference type="PROSITE" id="PS51677"/>
    </source>
</evidence>
<feature type="chain" id="PRO_5040299791" description="chitin deacetylase" evidence="22">
    <location>
        <begin position="19"/>
        <end position="538"/>
    </location>
</feature>
<dbReference type="PANTHER" id="PTHR10587">
    <property type="entry name" value="GLYCOSYL TRANSFERASE-RELATED"/>
    <property type="match status" value="1"/>
</dbReference>
<comment type="subcellular location">
    <subcellularLocation>
        <location evidence="3">Cell membrane</location>
        <topology evidence="3">Lipid-anchor</topology>
        <topology evidence="3">GPI-anchor</topology>
    </subcellularLocation>
    <subcellularLocation>
        <location evidence="2">Secreted</location>
        <location evidence="2">Cell wall</location>
    </subcellularLocation>
</comment>
<dbReference type="SUPFAM" id="SSF88713">
    <property type="entry name" value="Glycoside hydrolase/deacetylase"/>
    <property type="match status" value="1"/>
</dbReference>
<evidence type="ECO:0000313" key="24">
    <source>
        <dbReference type="EMBL" id="KAG1546312.1"/>
    </source>
</evidence>
<keyword evidence="16" id="KW-0170">Cobalt</keyword>
<evidence type="ECO:0000256" key="13">
    <source>
        <dbReference type="ARBA" id="ARBA00023136"/>
    </source>
</evidence>
<dbReference type="GO" id="GO:0046872">
    <property type="term" value="F:metal ion binding"/>
    <property type="evidence" value="ECO:0007669"/>
    <property type="project" value="UniProtKB-KW"/>
</dbReference>
<organism evidence="24 25">
    <name type="scientific">Rhizopus oryzae</name>
    <name type="common">Mucormycosis agent</name>
    <name type="synonym">Rhizopus arrhizus var. delemar</name>
    <dbReference type="NCBI Taxonomy" id="64495"/>
    <lineage>
        <taxon>Eukaryota</taxon>
        <taxon>Fungi</taxon>
        <taxon>Fungi incertae sedis</taxon>
        <taxon>Mucoromycota</taxon>
        <taxon>Mucoromycotina</taxon>
        <taxon>Mucoromycetes</taxon>
        <taxon>Mucorales</taxon>
        <taxon>Mucorineae</taxon>
        <taxon>Rhizopodaceae</taxon>
        <taxon>Rhizopus</taxon>
    </lineage>
</organism>
<protein>
    <recommendedName>
        <fullName evidence="20">chitin deacetylase</fullName>
        <ecNumber evidence="20">3.5.1.41</ecNumber>
    </recommendedName>
</protein>
<keyword evidence="11" id="KW-0378">Hydrolase</keyword>
<keyword evidence="14" id="KW-0325">Glycoprotein</keyword>
<dbReference type="Gene3D" id="3.20.20.370">
    <property type="entry name" value="Glycoside hydrolase/deacetylase"/>
    <property type="match status" value="1"/>
</dbReference>
<comment type="caution">
    <text evidence="24">The sequence shown here is derived from an EMBL/GenBank/DDBJ whole genome shotgun (WGS) entry which is preliminary data.</text>
</comment>
<evidence type="ECO:0000256" key="3">
    <source>
        <dbReference type="ARBA" id="ARBA00004609"/>
    </source>
</evidence>
<feature type="domain" description="NodB homology" evidence="23">
    <location>
        <begin position="148"/>
        <end position="343"/>
    </location>
</feature>
<comment type="cofactor">
    <cofactor evidence="1">
        <name>Co(2+)</name>
        <dbReference type="ChEBI" id="CHEBI:48828"/>
    </cofactor>
</comment>
<evidence type="ECO:0000256" key="7">
    <source>
        <dbReference type="ARBA" id="ARBA00022525"/>
    </source>
</evidence>
<keyword evidence="8" id="KW-0336">GPI-anchor</keyword>
<evidence type="ECO:0000256" key="1">
    <source>
        <dbReference type="ARBA" id="ARBA00001941"/>
    </source>
</evidence>
<keyword evidence="12" id="KW-0146">Chitin degradation</keyword>
<dbReference type="GO" id="GO:0005886">
    <property type="term" value="C:plasma membrane"/>
    <property type="evidence" value="ECO:0007669"/>
    <property type="project" value="UniProtKB-SubCell"/>
</dbReference>
<dbReference type="CDD" id="cd10952">
    <property type="entry name" value="CE4_MrCDA_like"/>
    <property type="match status" value="1"/>
</dbReference>
<evidence type="ECO:0000313" key="25">
    <source>
        <dbReference type="Proteomes" id="UP000717996"/>
    </source>
</evidence>
<dbReference type="InterPro" id="IPR036113">
    <property type="entry name" value="Asp/Glu-ADT_sf_sub_c"/>
</dbReference>
<dbReference type="InterPro" id="IPR002509">
    <property type="entry name" value="NODB_dom"/>
</dbReference>
<gene>
    <name evidence="24" type="ORF">G6F51_004951</name>
</gene>
<evidence type="ECO:0000256" key="19">
    <source>
        <dbReference type="ARBA" id="ARBA00023326"/>
    </source>
</evidence>
<sequence length="538" mass="60609">MWKYQALLLSFTSTIALGAIDLSSFPTKTDPTRLLLPAIPQTTSHDVATECTFYQSNFTIQKDQWPTVWDIATSNNMNTSSEFTRLYNSIDWSKAPNVPVRKLNAAGGLDLTGYDTVNDPACWWSATQCTKPKSQNTNADIVNCPEPETWGLTFDDGPNCSHNAFYDYLQQNNQKASMFYIGSNVLNWPYGALRGLKDGHHLCGHTWSHKMMTTLNNQEVLAELYYTAKAIKYVTGVTPLYWRPALGDLDDRVRWIATQLNMTAMLWNLDTNDWAAGTTPGITADTVNQKYLDYIQMGRNGTFQSKGNIVLSHEINNMTMDFFMKHYPEIKKSYKHVTDVATCMNISNPYFEKVITFANFDVSTTKNVSSVTGSGVVPGASGSPISGASTYIPQWKVTLLTVIFFAALRSFTTKVDKHCLPLKPTWSIKSLMEPLGEPISDKEFKHLLKLARLNISKEKEVQLKSEIDQLTQFTEHIKLHDFKDVQPLTHIWKQDVGLLLRDDNKIGQDKVKGRELLLKAAKKSGNFYVVKGSMPNSE</sequence>
<evidence type="ECO:0000256" key="5">
    <source>
        <dbReference type="ARBA" id="ARBA00022475"/>
    </source>
</evidence>
<proteinExistence type="inferred from homology"/>
<reference evidence="24" key="1">
    <citation type="journal article" date="2020" name="Microb. Genom.">
        <title>Genetic diversity of clinical and environmental Mucorales isolates obtained from an investigation of mucormycosis cases among solid organ transplant recipients.</title>
        <authorList>
            <person name="Nguyen M.H."/>
            <person name="Kaul D."/>
            <person name="Muto C."/>
            <person name="Cheng S.J."/>
            <person name="Richter R.A."/>
            <person name="Bruno V.M."/>
            <person name="Liu G."/>
            <person name="Beyhan S."/>
            <person name="Sundermann A.J."/>
            <person name="Mounaud S."/>
            <person name="Pasculle A.W."/>
            <person name="Nierman W.C."/>
            <person name="Driscoll E."/>
            <person name="Cumbie R."/>
            <person name="Clancy C.J."/>
            <person name="Dupont C.L."/>
        </authorList>
    </citation>
    <scope>NUCLEOTIDE SEQUENCE</scope>
    <source>
        <strain evidence="24">GL16</strain>
    </source>
</reference>
<evidence type="ECO:0000256" key="20">
    <source>
        <dbReference type="ARBA" id="ARBA00024056"/>
    </source>
</evidence>
<dbReference type="FunFam" id="3.20.20.370:FF:000004">
    <property type="entry name" value="Related to Chitin deacetylase"/>
    <property type="match status" value="1"/>
</dbReference>
<evidence type="ECO:0000256" key="11">
    <source>
        <dbReference type="ARBA" id="ARBA00022801"/>
    </source>
</evidence>
<dbReference type="InterPro" id="IPR011330">
    <property type="entry name" value="Glyco_hydro/deAcase_b/a-brl"/>
</dbReference>
<evidence type="ECO:0000256" key="12">
    <source>
        <dbReference type="ARBA" id="ARBA00023024"/>
    </source>
</evidence>
<dbReference type="SUPFAM" id="SSF141000">
    <property type="entry name" value="Glu-tRNAGln amidotransferase C subunit"/>
    <property type="match status" value="1"/>
</dbReference>
<evidence type="ECO:0000256" key="22">
    <source>
        <dbReference type="SAM" id="SignalP"/>
    </source>
</evidence>
<keyword evidence="18" id="KW-0961">Cell wall biogenesis/degradation</keyword>
<keyword evidence="10 22" id="KW-0732">Signal</keyword>
<comment type="similarity">
    <text evidence="4">Belongs to the polysaccharide deacetylase family.</text>
</comment>
<accession>A0A9P6YED1</accession>
<dbReference type="GO" id="GO:0000272">
    <property type="term" value="P:polysaccharide catabolic process"/>
    <property type="evidence" value="ECO:0007669"/>
    <property type="project" value="UniProtKB-KW"/>
</dbReference>
<feature type="signal peptide" evidence="22">
    <location>
        <begin position="1"/>
        <end position="18"/>
    </location>
</feature>
<dbReference type="GO" id="GO:0006032">
    <property type="term" value="P:chitin catabolic process"/>
    <property type="evidence" value="ECO:0007669"/>
    <property type="project" value="UniProtKB-KW"/>
</dbReference>
<dbReference type="InterPro" id="IPR050248">
    <property type="entry name" value="Polysacc_deacetylase_ArnD"/>
</dbReference>
<evidence type="ECO:0000256" key="15">
    <source>
        <dbReference type="ARBA" id="ARBA00023277"/>
    </source>
</evidence>
<keyword evidence="7" id="KW-0964">Secreted</keyword>
<dbReference type="PROSITE" id="PS51677">
    <property type="entry name" value="NODB"/>
    <property type="match status" value="1"/>
</dbReference>
<dbReference type="GO" id="GO:0006450">
    <property type="term" value="P:regulation of translational fidelity"/>
    <property type="evidence" value="ECO:0007669"/>
    <property type="project" value="InterPro"/>
</dbReference>
<keyword evidence="15" id="KW-0119">Carbohydrate metabolism</keyword>
<evidence type="ECO:0000256" key="6">
    <source>
        <dbReference type="ARBA" id="ARBA00022512"/>
    </source>
</evidence>
<comment type="catalytic activity">
    <reaction evidence="21">
        <text>[(1-&gt;4)-N-acetyl-beta-D-glucosaminyl](n) + n H2O = chitosan + n acetate</text>
        <dbReference type="Rhea" id="RHEA:10464"/>
        <dbReference type="Rhea" id="RHEA-COMP:9593"/>
        <dbReference type="Rhea" id="RHEA-COMP:9597"/>
        <dbReference type="ChEBI" id="CHEBI:15377"/>
        <dbReference type="ChEBI" id="CHEBI:17029"/>
        <dbReference type="ChEBI" id="CHEBI:30089"/>
        <dbReference type="ChEBI" id="CHEBI:57704"/>
        <dbReference type="EC" id="3.5.1.41"/>
    </reaction>
    <physiologicalReaction direction="left-to-right" evidence="21">
        <dbReference type="Rhea" id="RHEA:10465"/>
    </physiologicalReaction>
</comment>
<dbReference type="PANTHER" id="PTHR10587:SF98">
    <property type="entry name" value="CHITIN DEACETYLASE"/>
    <property type="match status" value="1"/>
</dbReference>
<dbReference type="GO" id="GO:0071555">
    <property type="term" value="P:cell wall organization"/>
    <property type="evidence" value="ECO:0007669"/>
    <property type="project" value="UniProtKB-KW"/>
</dbReference>
<dbReference type="EMBL" id="JAANIT010000577">
    <property type="protein sequence ID" value="KAG1546312.1"/>
    <property type="molecule type" value="Genomic_DNA"/>
</dbReference>
<keyword evidence="9" id="KW-0479">Metal-binding</keyword>
<evidence type="ECO:0000256" key="9">
    <source>
        <dbReference type="ARBA" id="ARBA00022723"/>
    </source>
</evidence>
<evidence type="ECO:0000256" key="21">
    <source>
        <dbReference type="ARBA" id="ARBA00048494"/>
    </source>
</evidence>
<evidence type="ECO:0000256" key="4">
    <source>
        <dbReference type="ARBA" id="ARBA00010973"/>
    </source>
</evidence>
<evidence type="ECO:0000256" key="2">
    <source>
        <dbReference type="ARBA" id="ARBA00004191"/>
    </source>
</evidence>
<evidence type="ECO:0000256" key="16">
    <source>
        <dbReference type="ARBA" id="ARBA00023285"/>
    </source>
</evidence>
<dbReference type="EC" id="3.5.1.41" evidence="20"/>
<dbReference type="GO" id="GO:0098552">
    <property type="term" value="C:side of membrane"/>
    <property type="evidence" value="ECO:0007669"/>
    <property type="project" value="UniProtKB-KW"/>
</dbReference>
<dbReference type="OrthoDB" id="2207878at2759"/>
<name>A0A9P6YED1_RHIOR</name>
<keyword evidence="17" id="KW-0449">Lipoprotein</keyword>
<evidence type="ECO:0000256" key="18">
    <source>
        <dbReference type="ARBA" id="ARBA00023316"/>
    </source>
</evidence>
<dbReference type="Proteomes" id="UP000717996">
    <property type="component" value="Unassembled WGS sequence"/>
</dbReference>
<keyword evidence="5" id="KW-1003">Cell membrane</keyword>
<keyword evidence="6" id="KW-0134">Cell wall</keyword>
<dbReference type="GO" id="GO:0009272">
    <property type="term" value="P:fungal-type cell wall biogenesis"/>
    <property type="evidence" value="ECO:0007669"/>
    <property type="project" value="UniProtKB-ARBA"/>
</dbReference>
<evidence type="ECO:0000256" key="8">
    <source>
        <dbReference type="ARBA" id="ARBA00022622"/>
    </source>
</evidence>
<dbReference type="GO" id="GO:0004099">
    <property type="term" value="F:chitin deacetylase activity"/>
    <property type="evidence" value="ECO:0007669"/>
    <property type="project" value="UniProtKB-EC"/>
</dbReference>
<keyword evidence="19" id="KW-0624">Polysaccharide degradation</keyword>
<evidence type="ECO:0000256" key="17">
    <source>
        <dbReference type="ARBA" id="ARBA00023288"/>
    </source>
</evidence>
<evidence type="ECO:0000256" key="14">
    <source>
        <dbReference type="ARBA" id="ARBA00023180"/>
    </source>
</evidence>
<dbReference type="Pfam" id="PF01522">
    <property type="entry name" value="Polysacc_deac_1"/>
    <property type="match status" value="1"/>
</dbReference>
<keyword evidence="13" id="KW-0472">Membrane</keyword>